<name>A0ABQ4DWN2_9ACTN</name>
<protein>
    <recommendedName>
        <fullName evidence="3">Cold-shock protein</fullName>
    </recommendedName>
</protein>
<evidence type="ECO:0008006" key="3">
    <source>
        <dbReference type="Google" id="ProtNLM"/>
    </source>
</evidence>
<dbReference type="Proteomes" id="UP000646749">
    <property type="component" value="Unassembled WGS sequence"/>
</dbReference>
<organism evidence="1 2">
    <name type="scientific">Plantactinospora endophytica</name>
    <dbReference type="NCBI Taxonomy" id="673535"/>
    <lineage>
        <taxon>Bacteria</taxon>
        <taxon>Bacillati</taxon>
        <taxon>Actinomycetota</taxon>
        <taxon>Actinomycetes</taxon>
        <taxon>Micromonosporales</taxon>
        <taxon>Micromonosporaceae</taxon>
        <taxon>Plantactinospora</taxon>
    </lineage>
</organism>
<evidence type="ECO:0000313" key="2">
    <source>
        <dbReference type="Proteomes" id="UP000646749"/>
    </source>
</evidence>
<reference evidence="1 2" key="1">
    <citation type="submission" date="2021-01" db="EMBL/GenBank/DDBJ databases">
        <title>Whole genome shotgun sequence of Plantactinospora endophytica NBRC 110450.</title>
        <authorList>
            <person name="Komaki H."/>
            <person name="Tamura T."/>
        </authorList>
    </citation>
    <scope>NUCLEOTIDE SEQUENCE [LARGE SCALE GENOMIC DNA]</scope>
    <source>
        <strain evidence="1 2">NBRC 110450</strain>
    </source>
</reference>
<comment type="caution">
    <text evidence="1">The sequence shown here is derived from an EMBL/GenBank/DDBJ whole genome shotgun (WGS) entry which is preliminary data.</text>
</comment>
<dbReference type="EMBL" id="BONW01000004">
    <property type="protein sequence ID" value="GIG86476.1"/>
    <property type="molecule type" value="Genomic_DNA"/>
</dbReference>
<sequence>MLGMQGTVADYDPQTRTGTLLLDDGTRVGFPATAFDASGLRLLRLGQRVRLEHDDTGTLVRITLPTFP</sequence>
<evidence type="ECO:0000313" key="1">
    <source>
        <dbReference type="EMBL" id="GIG86476.1"/>
    </source>
</evidence>
<keyword evidence="2" id="KW-1185">Reference proteome</keyword>
<gene>
    <name evidence="1" type="ORF">Pen02_14120</name>
</gene>
<proteinExistence type="predicted"/>
<accession>A0ABQ4DWN2</accession>